<dbReference type="Proteomes" id="UP000279271">
    <property type="component" value="Unassembled WGS sequence"/>
</dbReference>
<sequence>GLPRAQRPARGGRRGAGPRPPGAAAAAGGGRGAPRAHPRGPAHRDQPGGGDGGVRVHAPPGRAGGLRRARGGALPGLRGGAAVARLAAHGEPGARGEAAGREHGGGAAQLQEGAGEGADEDPVQDGHQPAVLLPRRPDLRGLRPGAGGDRRGLRGHGVAHRGPDPGRRPARDGGLLGQGLPGEEADQAGGLRLHPGPAQGRAPRQQPGHEQAAAQGHRPGRARPRGGGRLRGLPPALPRRAGHRPARPAGAAHRGGGRGRGGGGVRGRHRGAVLHGGDEPGRHQPRDARDHRHRHEPAGREEQLGRGRGGPRALAGAGWRGQGRALGAAAPPQGAAGWGHRHLPHQAGGLGPVRRDPGVPGQRRPGGDQDRAGRQA</sequence>
<protein>
    <submittedName>
        <fullName evidence="2">Uncharacterized protein</fullName>
    </submittedName>
</protein>
<evidence type="ECO:0000256" key="1">
    <source>
        <dbReference type="SAM" id="MobiDB-lite"/>
    </source>
</evidence>
<feature type="non-terminal residue" evidence="2">
    <location>
        <position position="376"/>
    </location>
</feature>
<reference evidence="3" key="1">
    <citation type="journal article" date="2018" name="Algal Res.">
        <title>Characterization of plant carbon substrate utilization by Auxenochlorella protothecoides.</title>
        <authorList>
            <person name="Vogler B.W."/>
            <person name="Starkenburg S.R."/>
            <person name="Sudasinghe N."/>
            <person name="Schambach J.Y."/>
            <person name="Rollin J.A."/>
            <person name="Pattathil S."/>
            <person name="Barry A.N."/>
        </authorList>
    </citation>
    <scope>NUCLEOTIDE SEQUENCE [LARGE SCALE GENOMIC DNA]</scope>
    <source>
        <strain evidence="3">UTEX 25</strain>
    </source>
</reference>
<dbReference type="EMBL" id="QOKY01000095">
    <property type="protein sequence ID" value="RMZ57753.1"/>
    <property type="molecule type" value="Genomic_DNA"/>
</dbReference>
<feature type="compositionally biased region" description="Basic and acidic residues" evidence="1">
    <location>
        <begin position="161"/>
        <end position="171"/>
    </location>
</feature>
<dbReference type="AlphaFoldDB" id="A0A3M7L4V3"/>
<feature type="compositionally biased region" description="Basic and acidic residues" evidence="1">
    <location>
        <begin position="276"/>
        <end position="305"/>
    </location>
</feature>
<feature type="compositionally biased region" description="Basic and acidic residues" evidence="1">
    <location>
        <begin position="365"/>
        <end position="376"/>
    </location>
</feature>
<feature type="compositionally biased region" description="Basic residues" evidence="1">
    <location>
        <begin position="218"/>
        <end position="228"/>
    </location>
</feature>
<accession>A0A3M7L4V3</accession>
<name>A0A3M7L4V3_AUXPR</name>
<comment type="caution">
    <text evidence="2">The sequence shown here is derived from an EMBL/GenBank/DDBJ whole genome shotgun (WGS) entry which is preliminary data.</text>
</comment>
<feature type="region of interest" description="Disordered" evidence="1">
    <location>
        <begin position="1"/>
        <end position="76"/>
    </location>
</feature>
<evidence type="ECO:0000313" key="2">
    <source>
        <dbReference type="EMBL" id="RMZ57753.1"/>
    </source>
</evidence>
<feature type="compositionally biased region" description="Low complexity" evidence="1">
    <location>
        <begin position="311"/>
        <end position="335"/>
    </location>
</feature>
<evidence type="ECO:0000313" key="3">
    <source>
        <dbReference type="Proteomes" id="UP000279271"/>
    </source>
</evidence>
<proteinExistence type="predicted"/>
<organism evidence="2 3">
    <name type="scientific">Auxenochlorella protothecoides</name>
    <name type="common">Green microalga</name>
    <name type="synonym">Chlorella protothecoides</name>
    <dbReference type="NCBI Taxonomy" id="3075"/>
    <lineage>
        <taxon>Eukaryota</taxon>
        <taxon>Viridiplantae</taxon>
        <taxon>Chlorophyta</taxon>
        <taxon>core chlorophytes</taxon>
        <taxon>Trebouxiophyceae</taxon>
        <taxon>Chlorellales</taxon>
        <taxon>Chlorellaceae</taxon>
        <taxon>Auxenochlorella</taxon>
    </lineage>
</organism>
<feature type="region of interest" description="Disordered" evidence="1">
    <location>
        <begin position="88"/>
        <end position="376"/>
    </location>
</feature>
<gene>
    <name evidence="2" type="ORF">APUTEX25_005380</name>
</gene>
<feature type="compositionally biased region" description="Basic and acidic residues" evidence="1">
    <location>
        <begin position="92"/>
        <end position="104"/>
    </location>
</feature>
<feature type="non-terminal residue" evidence="2">
    <location>
        <position position="1"/>
    </location>
</feature>